<gene>
    <name evidence="2" type="ORF">COA96_03500</name>
</gene>
<name>A0A2A5B7G3_9GAMM</name>
<protein>
    <submittedName>
        <fullName evidence="2">Uncharacterized protein</fullName>
    </submittedName>
</protein>
<sequence length="139" mass="15273">MSIRRWIAAVTVITGFALMASSGTAHHSSTPFYDPDNRIEIEGTVTRFVFRNPHAFLYLDVTDANGEVSEWQIELGAPVSIRRTGWTPDTLPIGMIVKASGRRSRAEGSQGLCCVRMTKADGSPVLEGGRVEERTQPPR</sequence>
<keyword evidence="1" id="KW-0732">Signal</keyword>
<dbReference type="Pfam" id="PF19649">
    <property type="entry name" value="DUF6152"/>
    <property type="match status" value="1"/>
</dbReference>
<feature type="signal peptide" evidence="1">
    <location>
        <begin position="1"/>
        <end position="27"/>
    </location>
</feature>
<accession>A0A2A5B7G3</accession>
<organism evidence="2 3">
    <name type="scientific">SAR86 cluster bacterium</name>
    <dbReference type="NCBI Taxonomy" id="2030880"/>
    <lineage>
        <taxon>Bacteria</taxon>
        <taxon>Pseudomonadati</taxon>
        <taxon>Pseudomonadota</taxon>
        <taxon>Gammaproteobacteria</taxon>
        <taxon>SAR86 cluster</taxon>
    </lineage>
</organism>
<dbReference type="AlphaFoldDB" id="A0A2A5B7G3"/>
<dbReference type="InterPro" id="IPR046150">
    <property type="entry name" value="DUF6152"/>
</dbReference>
<evidence type="ECO:0000256" key="1">
    <source>
        <dbReference type="SAM" id="SignalP"/>
    </source>
</evidence>
<dbReference type="EMBL" id="NVVJ01000007">
    <property type="protein sequence ID" value="PCJ27261.1"/>
    <property type="molecule type" value="Genomic_DNA"/>
</dbReference>
<feature type="chain" id="PRO_5013195777" evidence="1">
    <location>
        <begin position="28"/>
        <end position="139"/>
    </location>
</feature>
<proteinExistence type="predicted"/>
<evidence type="ECO:0000313" key="3">
    <source>
        <dbReference type="Proteomes" id="UP000218327"/>
    </source>
</evidence>
<dbReference type="Proteomes" id="UP000218327">
    <property type="component" value="Unassembled WGS sequence"/>
</dbReference>
<evidence type="ECO:0000313" key="2">
    <source>
        <dbReference type="EMBL" id="PCJ27261.1"/>
    </source>
</evidence>
<reference evidence="3" key="1">
    <citation type="submission" date="2017-08" db="EMBL/GenBank/DDBJ databases">
        <title>A dynamic microbial community with high functional redundancy inhabits the cold, oxic subseafloor aquifer.</title>
        <authorList>
            <person name="Tully B.J."/>
            <person name="Wheat C.G."/>
            <person name="Glazer B.T."/>
            <person name="Huber J.A."/>
        </authorList>
    </citation>
    <scope>NUCLEOTIDE SEQUENCE [LARGE SCALE GENOMIC DNA]</scope>
</reference>
<comment type="caution">
    <text evidence="2">The sequence shown here is derived from an EMBL/GenBank/DDBJ whole genome shotgun (WGS) entry which is preliminary data.</text>
</comment>